<accession>A0ABX8ZG30</accession>
<organism evidence="1 2">
    <name type="scientific">Qipengyuania psychrotolerans</name>
    <dbReference type="NCBI Taxonomy" id="2867238"/>
    <lineage>
        <taxon>Bacteria</taxon>
        <taxon>Pseudomonadati</taxon>
        <taxon>Pseudomonadota</taxon>
        <taxon>Alphaproteobacteria</taxon>
        <taxon>Sphingomonadales</taxon>
        <taxon>Erythrobacteraceae</taxon>
        <taxon>Qipengyuania</taxon>
    </lineage>
</organism>
<gene>
    <name evidence="1" type="ORF">K3166_10000</name>
</gene>
<dbReference type="EMBL" id="CP081297">
    <property type="protein sequence ID" value="QZD86549.1"/>
    <property type="molecule type" value="Genomic_DNA"/>
</dbReference>
<evidence type="ECO:0000313" key="1">
    <source>
        <dbReference type="EMBL" id="QZD86549.1"/>
    </source>
</evidence>
<dbReference type="Proteomes" id="UP000824280">
    <property type="component" value="Chromosome"/>
</dbReference>
<proteinExistence type="predicted"/>
<dbReference type="RefSeq" id="WP_221422093.1">
    <property type="nucleotide sequence ID" value="NZ_CP081297.1"/>
</dbReference>
<keyword evidence="2" id="KW-1185">Reference proteome</keyword>
<evidence type="ECO:0000313" key="2">
    <source>
        <dbReference type="Proteomes" id="UP000824280"/>
    </source>
</evidence>
<name>A0ABX8ZG30_9SPHN</name>
<sequence length="61" mass="6730">MDRLIQDVHRYAKAERFGIGNMALFGHLKTTLATVKKDRCFIVNSEASFAQPFGVAATATN</sequence>
<reference evidence="1 2" key="1">
    <citation type="submission" date="2021-08" db="EMBL/GenBank/DDBJ databases">
        <title>Comparative Genomics Analysis of the Genus Qipengyuania Reveals Extensive Genetic Diversity and Metabolic Versatility, Including the Description of Fifteen Novel Species.</title>
        <authorList>
            <person name="Liu Y."/>
        </authorList>
    </citation>
    <scope>NUCLEOTIDE SEQUENCE [LARGE SCALE GENOMIC DNA]</scope>
    <source>
        <strain evidence="1 2">1XM2-8</strain>
    </source>
</reference>
<protein>
    <submittedName>
        <fullName evidence="1">Uncharacterized protein</fullName>
    </submittedName>
</protein>